<proteinExistence type="predicted"/>
<organism evidence="1 2">
    <name type="scientific">Crocosphaera subtropica (strain ATCC 51142 / BH68)</name>
    <name type="common">Cyanothece sp. (strain ATCC 51142)</name>
    <dbReference type="NCBI Taxonomy" id="43989"/>
    <lineage>
        <taxon>Bacteria</taxon>
        <taxon>Bacillati</taxon>
        <taxon>Cyanobacteriota</taxon>
        <taxon>Cyanophyceae</taxon>
        <taxon>Oscillatoriophycideae</taxon>
        <taxon>Chroococcales</taxon>
        <taxon>Aphanothecaceae</taxon>
        <taxon>Crocosphaera</taxon>
        <taxon>Crocosphaera subtropica</taxon>
    </lineage>
</organism>
<dbReference type="EMBL" id="CP000806">
    <property type="protein sequence ID" value="ACB51625.1"/>
    <property type="molecule type" value="Genomic_DNA"/>
</dbReference>
<dbReference type="KEGG" id="cyt:cce_2275"/>
<evidence type="ECO:0000313" key="2">
    <source>
        <dbReference type="Proteomes" id="UP000001203"/>
    </source>
</evidence>
<protein>
    <submittedName>
        <fullName evidence="1">Uncharacterized protein</fullName>
    </submittedName>
</protein>
<dbReference type="Proteomes" id="UP000001203">
    <property type="component" value="Chromosome circular"/>
</dbReference>
<keyword evidence="2" id="KW-1185">Reference proteome</keyword>
<name>B1WPQ5_CROS5</name>
<evidence type="ECO:0000313" key="1">
    <source>
        <dbReference type="EMBL" id="ACB51625.1"/>
    </source>
</evidence>
<dbReference type="HOGENOM" id="CLU_3388996_0_0_3"/>
<dbReference type="AlphaFoldDB" id="B1WPQ5"/>
<gene>
    <name evidence="1" type="ordered locus">cce_2275</name>
</gene>
<reference evidence="1 2" key="1">
    <citation type="journal article" date="2008" name="Proc. Natl. Acad. Sci. U.S.A.">
        <title>The genome of Cyanothece 51142, a unicellular diazotrophic cyanobacterium important in the marine nitrogen cycle.</title>
        <authorList>
            <person name="Welsh E.A."/>
            <person name="Liberton M."/>
            <person name="Stoeckel J."/>
            <person name="Loh T."/>
            <person name="Elvitigala T."/>
            <person name="Wang C."/>
            <person name="Wollam A."/>
            <person name="Fulton R.S."/>
            <person name="Clifton S.W."/>
            <person name="Jacobs J.M."/>
            <person name="Aurora R."/>
            <person name="Ghosh B.K."/>
            <person name="Sherman L.A."/>
            <person name="Smith R.D."/>
            <person name="Wilson R.K."/>
            <person name="Pakrasi H.B."/>
        </authorList>
    </citation>
    <scope>NUCLEOTIDE SEQUENCE [LARGE SCALE GENOMIC DNA]</scope>
    <source>
        <strain evidence="2">ATCC 51142 / BH68</strain>
    </source>
</reference>
<accession>B1WPQ5</accession>
<sequence>MNKEKILKQILHHRIRKFIHQNRQNRTRGFCL</sequence>